<comment type="caution">
    <text evidence="6">The sequence shown here is derived from an EMBL/GenBank/DDBJ whole genome shotgun (WGS) entry which is preliminary data.</text>
</comment>
<dbReference type="GO" id="GO:0008270">
    <property type="term" value="F:zinc ion binding"/>
    <property type="evidence" value="ECO:0007669"/>
    <property type="project" value="UniProtKB-KW"/>
</dbReference>
<feature type="region of interest" description="Disordered" evidence="4">
    <location>
        <begin position="1"/>
        <end position="29"/>
    </location>
</feature>
<keyword evidence="2" id="KW-0863">Zinc-finger</keyword>
<accession>A0A397S8N9</accession>
<keyword evidence="3" id="KW-0862">Zinc</keyword>
<proteinExistence type="predicted"/>
<evidence type="ECO:0000256" key="4">
    <source>
        <dbReference type="SAM" id="MobiDB-lite"/>
    </source>
</evidence>
<reference evidence="6 7" key="1">
    <citation type="submission" date="2018-06" db="EMBL/GenBank/DDBJ databases">
        <title>Comparative genomics reveals the genomic features of Rhizophagus irregularis, R. cerebriforme, R. diaphanum and Gigaspora rosea, and their symbiotic lifestyle signature.</title>
        <authorList>
            <person name="Morin E."/>
            <person name="San Clemente H."/>
            <person name="Chen E.C.H."/>
            <person name="De La Providencia I."/>
            <person name="Hainaut M."/>
            <person name="Kuo A."/>
            <person name="Kohler A."/>
            <person name="Murat C."/>
            <person name="Tang N."/>
            <person name="Roy S."/>
            <person name="Loubradou J."/>
            <person name="Henrissat B."/>
            <person name="Grigoriev I.V."/>
            <person name="Corradi N."/>
            <person name="Roux C."/>
            <person name="Martin F.M."/>
        </authorList>
    </citation>
    <scope>NUCLEOTIDE SEQUENCE [LARGE SCALE GENOMIC DNA]</scope>
    <source>
        <strain evidence="6 7">DAOM 227022</strain>
    </source>
</reference>
<feature type="compositionally biased region" description="Basic and acidic residues" evidence="4">
    <location>
        <begin position="1"/>
        <end position="14"/>
    </location>
</feature>
<keyword evidence="7" id="KW-1185">Reference proteome</keyword>
<evidence type="ECO:0000256" key="3">
    <source>
        <dbReference type="ARBA" id="ARBA00022833"/>
    </source>
</evidence>
<feature type="domain" description="BED-type" evidence="5">
    <location>
        <begin position="35"/>
        <end position="72"/>
    </location>
</feature>
<dbReference type="STRING" id="658196.A0A397S8N9"/>
<evidence type="ECO:0000256" key="2">
    <source>
        <dbReference type="ARBA" id="ARBA00022771"/>
    </source>
</evidence>
<sequence>MAETGETRSQKRINDNNNDAETRKKTRGGSPKFDDVWQYFIKGEEVNSGHYKATCYHCKKILLEHDNIISNLDIYGLMQDEEFFQIHSIWAPIKECINILEAKSASLADCFVYMIKLAVAIFRLLSSNPYKASAIQIFNHCYLEFQHPAYLLCYFLILIIELST</sequence>
<evidence type="ECO:0000259" key="5">
    <source>
        <dbReference type="Pfam" id="PF02892"/>
    </source>
</evidence>
<evidence type="ECO:0000256" key="1">
    <source>
        <dbReference type="ARBA" id="ARBA00022723"/>
    </source>
</evidence>
<dbReference type="Proteomes" id="UP000265703">
    <property type="component" value="Unassembled WGS sequence"/>
</dbReference>
<gene>
    <name evidence="6" type="ORF">C1645_842710</name>
</gene>
<dbReference type="Pfam" id="PF02892">
    <property type="entry name" value="zf-BED"/>
    <property type="match status" value="1"/>
</dbReference>
<dbReference type="AlphaFoldDB" id="A0A397S8N9"/>
<protein>
    <recommendedName>
        <fullName evidence="5">BED-type domain-containing protein</fullName>
    </recommendedName>
</protein>
<evidence type="ECO:0000313" key="6">
    <source>
        <dbReference type="EMBL" id="RIA78664.1"/>
    </source>
</evidence>
<evidence type="ECO:0000313" key="7">
    <source>
        <dbReference type="Proteomes" id="UP000265703"/>
    </source>
</evidence>
<dbReference type="GO" id="GO:0003677">
    <property type="term" value="F:DNA binding"/>
    <property type="evidence" value="ECO:0007669"/>
    <property type="project" value="InterPro"/>
</dbReference>
<keyword evidence="1" id="KW-0479">Metal-binding</keyword>
<name>A0A397S8N9_9GLOM</name>
<dbReference type="EMBL" id="QKYT01002445">
    <property type="protein sequence ID" value="RIA78664.1"/>
    <property type="molecule type" value="Genomic_DNA"/>
</dbReference>
<dbReference type="OrthoDB" id="2425836at2759"/>
<dbReference type="InterPro" id="IPR003656">
    <property type="entry name" value="Znf_BED"/>
</dbReference>
<organism evidence="6 7">
    <name type="scientific">Glomus cerebriforme</name>
    <dbReference type="NCBI Taxonomy" id="658196"/>
    <lineage>
        <taxon>Eukaryota</taxon>
        <taxon>Fungi</taxon>
        <taxon>Fungi incertae sedis</taxon>
        <taxon>Mucoromycota</taxon>
        <taxon>Glomeromycotina</taxon>
        <taxon>Glomeromycetes</taxon>
        <taxon>Glomerales</taxon>
        <taxon>Glomeraceae</taxon>
        <taxon>Glomus</taxon>
    </lineage>
</organism>